<evidence type="ECO:0000313" key="2">
    <source>
        <dbReference type="EMBL" id="KKM97549.1"/>
    </source>
</evidence>
<dbReference type="EMBL" id="LAZR01005735">
    <property type="protein sequence ID" value="KKM97549.1"/>
    <property type="molecule type" value="Genomic_DNA"/>
</dbReference>
<sequence length="786" mass="91011">MTLNEISQKIREAINQVQINSNIEEIIQELEKLSNYSVLAEYSVQDLKEFILGLLKLGSITEIRAEGCLVSEIENIYLEKTKFVNLLSFLKILNINQWYKFDVIKLTSLGERITDIIIKAKTQDISWDNIFFRENFFSLLLINRLLPHGGAFAKNWTESFRYSETSFPVTLPSKVSSETFFNLIKDNNIWQERLKILLDKLKDNSLVFEANRFVSTDRGKLSGPYYCISTVLAQKINRVINTTYKECNKLLNKKLTDFENIYFGLQFFDRLLFQLHGWELGQINSVGALELFNDYYIKYYDSIMEYITIFKDNFLIDETVKTKIPSIHIKSPQSFLTSYKEQYSKIMDIMDEIPLIECKALNTKVDSKQKPETPDQILSTKEKDLIVIGRKSDVGQKGYLGTIENKKLFLDLYHPHVITILGVQGSGKSYTAGVILEMALKSIENISDLRKPLSGVIFHFSREESRVPEWIGLNFPNDDIEQIEKLKMHGLKPTSINLENMKIWVTPSDKILENRIKEYQNPQVSKLLFDPSLLSGDDWNRILGFGQEARSIYKAEINYILTELRDEYGDQVDIELLKNAIESSDMDNRQKKLANIRIKQIEHWLSKDMSLFHTALKAGTVNLVDLRDKLMDRQLAAKILQILFSIVKERESQEICIIAIDEAHLFFKQKELSEDIIEFVRLMRKQYRVYLLLISQSPKDFDGDILGLSDIIICHRIEDSSQIKMLTKHKPQFKDVSLEIGKLRPSIGEAFIWSRVATDTNFITKPQKIIIRPKVTADHGKTATAY</sequence>
<dbReference type="InterPro" id="IPR027417">
    <property type="entry name" value="P-loop_NTPase"/>
</dbReference>
<dbReference type="Gene3D" id="3.40.50.300">
    <property type="entry name" value="P-loop containing nucleotide triphosphate hydrolases"/>
    <property type="match status" value="1"/>
</dbReference>
<dbReference type="PANTHER" id="PTHR42957:SF1">
    <property type="entry name" value="HELICASE MJ1565-RELATED"/>
    <property type="match status" value="1"/>
</dbReference>
<dbReference type="SMART" id="SM00382">
    <property type="entry name" value="AAA"/>
    <property type="match status" value="1"/>
</dbReference>
<feature type="domain" description="AAA+ ATPase" evidence="1">
    <location>
        <begin position="414"/>
        <end position="718"/>
    </location>
</feature>
<protein>
    <recommendedName>
        <fullName evidence="1">AAA+ ATPase domain-containing protein</fullName>
    </recommendedName>
</protein>
<dbReference type="InterPro" id="IPR008571">
    <property type="entry name" value="HerA-like"/>
</dbReference>
<name>A0A0F9LR34_9ZZZZ</name>
<organism evidence="2">
    <name type="scientific">marine sediment metagenome</name>
    <dbReference type="NCBI Taxonomy" id="412755"/>
    <lineage>
        <taxon>unclassified sequences</taxon>
        <taxon>metagenomes</taxon>
        <taxon>ecological metagenomes</taxon>
    </lineage>
</organism>
<reference evidence="2" key="1">
    <citation type="journal article" date="2015" name="Nature">
        <title>Complex archaea that bridge the gap between prokaryotes and eukaryotes.</title>
        <authorList>
            <person name="Spang A."/>
            <person name="Saw J.H."/>
            <person name="Jorgensen S.L."/>
            <person name="Zaremba-Niedzwiedzka K."/>
            <person name="Martijn J."/>
            <person name="Lind A.E."/>
            <person name="van Eijk R."/>
            <person name="Schleper C."/>
            <person name="Guy L."/>
            <person name="Ettema T.J."/>
        </authorList>
    </citation>
    <scope>NUCLEOTIDE SEQUENCE</scope>
</reference>
<accession>A0A0F9LR34</accession>
<dbReference type="PANTHER" id="PTHR42957">
    <property type="entry name" value="HELICASE MJ1565-RELATED"/>
    <property type="match status" value="1"/>
</dbReference>
<evidence type="ECO:0000259" key="1">
    <source>
        <dbReference type="SMART" id="SM00382"/>
    </source>
</evidence>
<dbReference type="SUPFAM" id="SSF52540">
    <property type="entry name" value="P-loop containing nucleoside triphosphate hydrolases"/>
    <property type="match status" value="1"/>
</dbReference>
<comment type="caution">
    <text evidence="2">The sequence shown here is derived from an EMBL/GenBank/DDBJ whole genome shotgun (WGS) entry which is preliminary data.</text>
</comment>
<dbReference type="InterPro" id="IPR003593">
    <property type="entry name" value="AAA+_ATPase"/>
</dbReference>
<proteinExistence type="predicted"/>
<dbReference type="AlphaFoldDB" id="A0A0F9LR34"/>
<gene>
    <name evidence="2" type="ORF">LCGC14_1166960</name>
</gene>